<accession>A0A0M3K988</accession>
<reference evidence="4" key="1">
    <citation type="submission" date="2017-02" db="UniProtKB">
        <authorList>
            <consortium name="WormBaseParasite"/>
        </authorList>
    </citation>
    <scope>IDENTIFICATION</scope>
</reference>
<dbReference type="PANTHER" id="PTHR43851:SF3">
    <property type="entry name" value="COENZYME Q8"/>
    <property type="match status" value="1"/>
</dbReference>
<organism evidence="4">
    <name type="scientific">Anisakis simplex</name>
    <name type="common">Herring worm</name>
    <dbReference type="NCBI Taxonomy" id="6269"/>
    <lineage>
        <taxon>Eukaryota</taxon>
        <taxon>Metazoa</taxon>
        <taxon>Ecdysozoa</taxon>
        <taxon>Nematoda</taxon>
        <taxon>Chromadorea</taxon>
        <taxon>Rhabditida</taxon>
        <taxon>Spirurina</taxon>
        <taxon>Ascaridomorpha</taxon>
        <taxon>Ascaridoidea</taxon>
        <taxon>Anisakidae</taxon>
        <taxon>Anisakis</taxon>
        <taxon>Anisakis simplex complex</taxon>
    </lineage>
</organism>
<dbReference type="Proteomes" id="UP000267096">
    <property type="component" value="Unassembled WGS sequence"/>
</dbReference>
<protein>
    <submittedName>
        <fullName evidence="4">Ubiquinone biosynthesis protein coq-8 (inferred by orthology to a C. elegans protein)</fullName>
    </submittedName>
</protein>
<evidence type="ECO:0000256" key="1">
    <source>
        <dbReference type="SAM" id="MobiDB-lite"/>
    </source>
</evidence>
<proteinExistence type="predicted"/>
<gene>
    <name evidence="2" type="ORF">ASIM_LOCUS16936</name>
</gene>
<evidence type="ECO:0000313" key="3">
    <source>
        <dbReference type="Proteomes" id="UP000267096"/>
    </source>
</evidence>
<dbReference type="OrthoDB" id="201153at2759"/>
<feature type="region of interest" description="Disordered" evidence="1">
    <location>
        <begin position="60"/>
        <end position="90"/>
    </location>
</feature>
<dbReference type="PANTHER" id="PTHR43851">
    <property type="match status" value="1"/>
</dbReference>
<evidence type="ECO:0000313" key="4">
    <source>
        <dbReference type="WBParaSite" id="ASIM_0001753001-mRNA-1"/>
    </source>
</evidence>
<keyword evidence="3" id="KW-1185">Reference proteome</keyword>
<name>A0A0M3K988_ANISI</name>
<dbReference type="EMBL" id="UYRR01033570">
    <property type="protein sequence ID" value="VDK59079.1"/>
    <property type="molecule type" value="Genomic_DNA"/>
</dbReference>
<feature type="compositionally biased region" description="Polar residues" evidence="1">
    <location>
        <begin position="68"/>
        <end position="83"/>
    </location>
</feature>
<dbReference type="AlphaFoldDB" id="A0A0M3K988"/>
<dbReference type="InterPro" id="IPR051409">
    <property type="entry name" value="Atypical_kinase_ADCK"/>
</dbReference>
<sequence>MLEHRLKSPPKEVYSLHRKLSGAYLLAAKLNAVVSCGALFESIYDAYEFGEEGFEDIDIDSVNDSDNQIGDSSSDNTSESQQNDVKKSTA</sequence>
<evidence type="ECO:0000313" key="2">
    <source>
        <dbReference type="EMBL" id="VDK59079.1"/>
    </source>
</evidence>
<dbReference type="WBParaSite" id="ASIM_0001753001-mRNA-1">
    <property type="protein sequence ID" value="ASIM_0001753001-mRNA-1"/>
    <property type="gene ID" value="ASIM_0001753001"/>
</dbReference>
<reference evidence="2 3" key="2">
    <citation type="submission" date="2018-11" db="EMBL/GenBank/DDBJ databases">
        <authorList>
            <consortium name="Pathogen Informatics"/>
        </authorList>
    </citation>
    <scope>NUCLEOTIDE SEQUENCE [LARGE SCALE GENOMIC DNA]</scope>
</reference>
<dbReference type="GO" id="GO:0006744">
    <property type="term" value="P:ubiquinone biosynthetic process"/>
    <property type="evidence" value="ECO:0007669"/>
    <property type="project" value="TreeGrafter"/>
</dbReference>